<accession>A0A2T2YDJ9</accession>
<evidence type="ECO:0000313" key="3">
    <source>
        <dbReference type="Proteomes" id="UP000240357"/>
    </source>
</evidence>
<feature type="compositionally biased region" description="Low complexity" evidence="1">
    <location>
        <begin position="108"/>
        <end position="119"/>
    </location>
</feature>
<comment type="caution">
    <text evidence="2">The sequence shown here is derived from an EMBL/GenBank/DDBJ whole genome shotgun (WGS) entry which is preliminary data.</text>
</comment>
<feature type="compositionally biased region" description="Polar residues" evidence="1">
    <location>
        <begin position="67"/>
        <end position="81"/>
    </location>
</feature>
<dbReference type="AlphaFoldDB" id="A0A2T2YDJ9"/>
<dbReference type="EMBL" id="PYFT01000001">
    <property type="protein sequence ID" value="PSR53538.1"/>
    <property type="molecule type" value="Genomic_DNA"/>
</dbReference>
<name>A0A2T2YDJ9_9BACT</name>
<feature type="compositionally biased region" description="Polar residues" evidence="1">
    <location>
        <begin position="1"/>
        <end position="11"/>
    </location>
</feature>
<feature type="compositionally biased region" description="Basic and acidic residues" evidence="1">
    <location>
        <begin position="82"/>
        <end position="92"/>
    </location>
</feature>
<reference evidence="2 3" key="1">
    <citation type="submission" date="2018-03" db="EMBL/GenBank/DDBJ databases">
        <title>Adhaeribacter sp. HMF7605 Genome sequencing and assembly.</title>
        <authorList>
            <person name="Kang H."/>
            <person name="Kang J."/>
            <person name="Cha I."/>
            <person name="Kim H."/>
            <person name="Joh K."/>
        </authorList>
    </citation>
    <scope>NUCLEOTIDE SEQUENCE [LARGE SCALE GENOMIC DNA]</scope>
    <source>
        <strain evidence="2 3">HMF7605</strain>
    </source>
</reference>
<evidence type="ECO:0000313" key="2">
    <source>
        <dbReference type="EMBL" id="PSR53538.1"/>
    </source>
</evidence>
<sequence length="119" mass="12354">MSDKVNNQEGDSQAKHDSTGKGVGISGQQPGQHEGPVAGGADNTRGENKPSREGHSAGAKKGKNNPEHNSPQGSHANPSDTRGSDSTEKEFRNNQPNASTLKGYKNNEGSSGSEQSGQE</sequence>
<organism evidence="2 3">
    <name type="scientific">Adhaeribacter arboris</name>
    <dbReference type="NCBI Taxonomy" id="2072846"/>
    <lineage>
        <taxon>Bacteria</taxon>
        <taxon>Pseudomonadati</taxon>
        <taxon>Bacteroidota</taxon>
        <taxon>Cytophagia</taxon>
        <taxon>Cytophagales</taxon>
        <taxon>Hymenobacteraceae</taxon>
        <taxon>Adhaeribacter</taxon>
    </lineage>
</organism>
<protein>
    <submittedName>
        <fullName evidence="2">Uncharacterized protein</fullName>
    </submittedName>
</protein>
<dbReference type="Proteomes" id="UP000240357">
    <property type="component" value="Unassembled WGS sequence"/>
</dbReference>
<gene>
    <name evidence="2" type="ORF">AHMF7605_08370</name>
</gene>
<proteinExistence type="predicted"/>
<evidence type="ECO:0000256" key="1">
    <source>
        <dbReference type="SAM" id="MobiDB-lite"/>
    </source>
</evidence>
<dbReference type="RefSeq" id="WP_106928262.1">
    <property type="nucleotide sequence ID" value="NZ_PYFT01000001.1"/>
</dbReference>
<keyword evidence="3" id="KW-1185">Reference proteome</keyword>
<feature type="region of interest" description="Disordered" evidence="1">
    <location>
        <begin position="1"/>
        <end position="119"/>
    </location>
</feature>
<feature type="compositionally biased region" description="Basic and acidic residues" evidence="1">
    <location>
        <begin position="44"/>
        <end position="55"/>
    </location>
</feature>
<dbReference type="OrthoDB" id="886952at2"/>